<dbReference type="RefSeq" id="XP_007411518.1">
    <property type="nucleotide sequence ID" value="XM_007411456.1"/>
</dbReference>
<organism evidence="3">
    <name type="scientific">Melampsora larici-populina (strain 98AG31 / pathotype 3-4-7)</name>
    <name type="common">Poplar leaf rust fungus</name>
    <dbReference type="NCBI Taxonomy" id="747676"/>
    <lineage>
        <taxon>Eukaryota</taxon>
        <taxon>Fungi</taxon>
        <taxon>Dikarya</taxon>
        <taxon>Basidiomycota</taxon>
        <taxon>Pucciniomycotina</taxon>
        <taxon>Pucciniomycetes</taxon>
        <taxon>Pucciniales</taxon>
        <taxon>Melampsoraceae</taxon>
        <taxon>Melampsora</taxon>
    </lineage>
</organism>
<reference evidence="3" key="1">
    <citation type="journal article" date="2011" name="Proc. Natl. Acad. Sci. U.S.A.">
        <title>Obligate biotrophy features unraveled by the genomic analysis of rust fungi.</title>
        <authorList>
            <person name="Duplessis S."/>
            <person name="Cuomo C.A."/>
            <person name="Lin Y.-C."/>
            <person name="Aerts A."/>
            <person name="Tisserant E."/>
            <person name="Veneault-Fourrey C."/>
            <person name="Joly D.L."/>
            <person name="Hacquard S."/>
            <person name="Amselem J."/>
            <person name="Cantarel B.L."/>
            <person name="Chiu R."/>
            <person name="Coutinho P.M."/>
            <person name="Feau N."/>
            <person name="Field M."/>
            <person name="Frey P."/>
            <person name="Gelhaye E."/>
            <person name="Goldberg J."/>
            <person name="Grabherr M.G."/>
            <person name="Kodira C.D."/>
            <person name="Kohler A."/>
            <person name="Kuees U."/>
            <person name="Lindquist E.A."/>
            <person name="Lucas S.M."/>
            <person name="Mago R."/>
            <person name="Mauceli E."/>
            <person name="Morin E."/>
            <person name="Murat C."/>
            <person name="Pangilinan J.L."/>
            <person name="Park R."/>
            <person name="Pearson M."/>
            <person name="Quesneville H."/>
            <person name="Rouhier N."/>
            <person name="Sakthikumar S."/>
            <person name="Salamov A.A."/>
            <person name="Schmutz J."/>
            <person name="Selles B."/>
            <person name="Shapiro H."/>
            <person name="Tanguay P."/>
            <person name="Tuskan G.A."/>
            <person name="Henrissat B."/>
            <person name="Van de Peer Y."/>
            <person name="Rouze P."/>
            <person name="Ellis J.G."/>
            <person name="Dodds P.N."/>
            <person name="Schein J.E."/>
            <person name="Zhong S."/>
            <person name="Hamelin R.C."/>
            <person name="Grigoriev I.V."/>
            <person name="Szabo L.J."/>
            <person name="Martin F."/>
        </authorList>
    </citation>
    <scope>NUCLEOTIDE SEQUENCE [LARGE SCALE GENOMIC DNA]</scope>
    <source>
        <strain evidence="3">98AG31 / pathotype 3-4-7</strain>
    </source>
</reference>
<dbReference type="VEuPathDB" id="FungiDB:MELLADRAFT_107850"/>
<dbReference type="AlphaFoldDB" id="F4RIP3"/>
<proteinExistence type="predicted"/>
<dbReference type="RefSeq" id="XP_007409131.1">
    <property type="nucleotide sequence ID" value="XM_007409069.1"/>
</dbReference>
<dbReference type="EMBL" id="GL883103">
    <property type="protein sequence ID" value="EGG07799.1"/>
    <property type="molecule type" value="Genomic_DNA"/>
</dbReference>
<dbReference type="HOGENOM" id="CLU_097631_1_0_1"/>
<evidence type="ECO:0000313" key="3">
    <source>
        <dbReference type="Proteomes" id="UP000001072"/>
    </source>
</evidence>
<dbReference type="VEuPathDB" id="FungiDB:MELLADRAFT_105577"/>
<name>F4RIP3_MELLP</name>
<dbReference type="KEGG" id="mlr:MELLADRAFT_107850"/>
<dbReference type="EMBL" id="GL883114">
    <property type="protein sequence ID" value="EGG05153.1"/>
    <property type="molecule type" value="Genomic_DNA"/>
</dbReference>
<sequence>MDDYTALLTTIVPTTAEATRVRLGEEGVGWFSTPTSLTLKDDEGGHHIEPLTALGYVLPRHRLKQCRTYQLIGPLGIDSKTEEAFIKHTLDTRIEVGTHCPDLEALAGRSMLSGLGKVLNVTFDNVAIPRVWNLTVTAQHHCYDPVVQHAGSMAQYKGEIPSPKIS</sequence>
<protein>
    <submittedName>
        <fullName evidence="2">Uncharacterized protein</fullName>
    </submittedName>
</protein>
<gene>
    <name evidence="2" type="ORF">MELLADRAFT_105577</name>
    <name evidence="1" type="ORF">MELLADRAFT_107850</name>
</gene>
<dbReference type="GeneID" id="18923295"/>
<reference evidence="2" key="2">
    <citation type="submission" date="2011-04" db="EMBL/GenBank/DDBJ databases">
        <title>Obligate Biotrophy Features Unraveled by the Genomic Analysis of the Rust Fungi, Melampsora larici-populina and Puccinia graminis f. sp. tritici.</title>
        <authorList>
            <consortium name="US DOE Joint Genome Institute (JGI-PGF)"/>
            <person name="Duplessis S."/>
            <person name="Cuomo C."/>
            <person name="Lin Y.-C."/>
            <person name="Aerts A."/>
            <person name="Tisserant E."/>
            <person name="Veneault-Fourrey C."/>
            <person name="Joly D."/>
            <person name="Hacquard S."/>
            <person name="Amselem J."/>
            <person name="Cantarel B."/>
            <person name="Readman C."/>
            <person name="Coutinho P."/>
            <person name="Feau N."/>
            <person name="Field M."/>
            <person name="Frey P."/>
            <person name="Gelhaye E."/>
            <person name="Goldberg J."/>
            <person name="Grabherr M."/>
            <person name="Kodira C."/>
            <person name="Kohler A."/>
            <person name="Kues U."/>
            <person name="Lindquist E."/>
            <person name="Lucas S."/>
            <person name="Mago R."/>
            <person name="Mauceli E."/>
            <person name="Morin E."/>
            <person name="Murat C."/>
            <person name="Pangilinan J."/>
            <person name="Park R."/>
            <person name="Pearson M."/>
            <person name="Quesneville H."/>
            <person name="Rouhier N."/>
            <person name="Sakthikumar S."/>
            <person name="Salamov A."/>
            <person name="Schmutz J."/>
            <person name="Selles B."/>
            <person name="Shapiro H."/>
            <person name="Tangay P."/>
            <person name="Tuskan G."/>
            <person name="Henrissat B."/>
            <person name="Van de Peer Y."/>
            <person name="Rouze P."/>
            <person name="Schein J."/>
            <person name="Ellis J."/>
            <person name="Dodds P."/>
            <person name="Zhong S."/>
            <person name="Hamelin R."/>
            <person name="Grigoriev I."/>
            <person name="Szabo L."/>
            <person name="Martin F."/>
        </authorList>
    </citation>
    <scope>NUCLEOTIDE SEQUENCE</scope>
    <source>
        <strain evidence="2">98AG31</strain>
    </source>
</reference>
<dbReference type="Proteomes" id="UP000001072">
    <property type="component" value="Unassembled WGS sequence"/>
</dbReference>
<evidence type="ECO:0000313" key="2">
    <source>
        <dbReference type="EMBL" id="EGG07799.1"/>
    </source>
</evidence>
<dbReference type="GeneID" id="18922653"/>
<keyword evidence="3" id="KW-1185">Reference proteome</keyword>
<accession>F4RIP3</accession>
<evidence type="ECO:0000313" key="1">
    <source>
        <dbReference type="EMBL" id="EGG05153.1"/>
    </source>
</evidence>
<dbReference type="KEGG" id="mlr:MELLADRAFT_105577"/>